<protein>
    <submittedName>
        <fullName evidence="1">Uncharacterized protein</fullName>
    </submittedName>
</protein>
<organism evidence="1 2">
    <name type="scientific">Paenibacillus farraposensis</name>
    <dbReference type="NCBI Taxonomy" id="2807095"/>
    <lineage>
        <taxon>Bacteria</taxon>
        <taxon>Bacillati</taxon>
        <taxon>Bacillota</taxon>
        <taxon>Bacilli</taxon>
        <taxon>Bacillales</taxon>
        <taxon>Paenibacillaceae</taxon>
        <taxon>Paenibacillus</taxon>
    </lineage>
</organism>
<sequence>MIRNKVKTFKHRIGKNKYLVVKIFQAAAAETRGGNALATNALNIKISKRKRRHKNQ</sequence>
<dbReference type="Proteomes" id="UP001597340">
    <property type="component" value="Unassembled WGS sequence"/>
</dbReference>
<reference evidence="2" key="1">
    <citation type="journal article" date="2019" name="Int. J. Syst. Evol. Microbiol.">
        <title>The Global Catalogue of Microorganisms (GCM) 10K type strain sequencing project: providing services to taxonomists for standard genome sequencing and annotation.</title>
        <authorList>
            <consortium name="The Broad Institute Genomics Platform"/>
            <consortium name="The Broad Institute Genome Sequencing Center for Infectious Disease"/>
            <person name="Wu L."/>
            <person name="Ma J."/>
        </authorList>
    </citation>
    <scope>NUCLEOTIDE SEQUENCE [LARGE SCALE GENOMIC DNA]</scope>
    <source>
        <strain evidence="2">CCM 9147</strain>
    </source>
</reference>
<gene>
    <name evidence="1" type="ORF">ACFQ5D_12195</name>
</gene>
<evidence type="ECO:0000313" key="1">
    <source>
        <dbReference type="EMBL" id="MFD1462149.1"/>
    </source>
</evidence>
<accession>A0ABW4DEC0</accession>
<comment type="caution">
    <text evidence="1">The sequence shown here is derived from an EMBL/GenBank/DDBJ whole genome shotgun (WGS) entry which is preliminary data.</text>
</comment>
<dbReference type="EMBL" id="JBHTNZ010000014">
    <property type="protein sequence ID" value="MFD1462149.1"/>
    <property type="molecule type" value="Genomic_DNA"/>
</dbReference>
<proteinExistence type="predicted"/>
<name>A0ABW4DEC0_9BACL</name>
<dbReference type="RefSeq" id="WP_229525642.1">
    <property type="nucleotide sequence ID" value="NZ_JAFFQR010000105.1"/>
</dbReference>
<keyword evidence="2" id="KW-1185">Reference proteome</keyword>
<evidence type="ECO:0000313" key="2">
    <source>
        <dbReference type="Proteomes" id="UP001597340"/>
    </source>
</evidence>